<evidence type="ECO:0000256" key="1">
    <source>
        <dbReference type="SAM" id="MobiDB-lite"/>
    </source>
</evidence>
<feature type="region of interest" description="Disordered" evidence="1">
    <location>
        <begin position="43"/>
        <end position="62"/>
    </location>
</feature>
<accession>A0A4R7C4Z6</accession>
<proteinExistence type="predicted"/>
<dbReference type="Proteomes" id="UP000295122">
    <property type="component" value="Unassembled WGS sequence"/>
</dbReference>
<dbReference type="AlphaFoldDB" id="A0A4R7C4Z6"/>
<gene>
    <name evidence="2" type="ORF">EV668_0357</name>
</gene>
<protein>
    <submittedName>
        <fullName evidence="2">Uncharacterized protein</fullName>
    </submittedName>
</protein>
<evidence type="ECO:0000313" key="2">
    <source>
        <dbReference type="EMBL" id="TDR93103.1"/>
    </source>
</evidence>
<sequence>MKNDTIKSLLQRIEDGTLLNKDEQVEVLKDLLRANRRVQAAKRAGYIESPRRPHGASSPLTH</sequence>
<dbReference type="RefSeq" id="WP_133768131.1">
    <property type="nucleotide sequence ID" value="NZ_SNZR01000011.1"/>
</dbReference>
<organism evidence="2 3">
    <name type="scientific">Enterovirga rhinocerotis</name>
    <dbReference type="NCBI Taxonomy" id="1339210"/>
    <lineage>
        <taxon>Bacteria</taxon>
        <taxon>Pseudomonadati</taxon>
        <taxon>Pseudomonadota</taxon>
        <taxon>Alphaproteobacteria</taxon>
        <taxon>Hyphomicrobiales</taxon>
        <taxon>Methylobacteriaceae</taxon>
        <taxon>Enterovirga</taxon>
    </lineage>
</organism>
<evidence type="ECO:0000313" key="3">
    <source>
        <dbReference type="Proteomes" id="UP000295122"/>
    </source>
</evidence>
<name>A0A4R7C4Z6_9HYPH</name>
<reference evidence="2 3" key="1">
    <citation type="submission" date="2019-03" db="EMBL/GenBank/DDBJ databases">
        <title>Genomic Encyclopedia of Type Strains, Phase IV (KMG-IV): sequencing the most valuable type-strain genomes for metagenomic binning, comparative biology and taxonomic classification.</title>
        <authorList>
            <person name="Goeker M."/>
        </authorList>
    </citation>
    <scope>NUCLEOTIDE SEQUENCE [LARGE SCALE GENOMIC DNA]</scope>
    <source>
        <strain evidence="2 3">DSM 25903</strain>
    </source>
</reference>
<keyword evidence="3" id="KW-1185">Reference proteome</keyword>
<dbReference type="EMBL" id="SNZR01000011">
    <property type="protein sequence ID" value="TDR93103.1"/>
    <property type="molecule type" value="Genomic_DNA"/>
</dbReference>
<comment type="caution">
    <text evidence="2">The sequence shown here is derived from an EMBL/GenBank/DDBJ whole genome shotgun (WGS) entry which is preliminary data.</text>
</comment>